<reference evidence="2 3" key="1">
    <citation type="journal article" date="2011" name="J. Bacteriol.">
        <title>Complete Genome Sequence of Alicyclobacillus acidocaldarius Strain Tc-4-1.</title>
        <authorList>
            <person name="Chen Y."/>
            <person name="He Y."/>
            <person name="Zhang B."/>
            <person name="Yang J."/>
            <person name="Li W."/>
            <person name="Dong Z."/>
            <person name="Hu S."/>
        </authorList>
    </citation>
    <scope>NUCLEOTIDE SEQUENCE [LARGE SCALE GENOMIC DNA]</scope>
    <source>
        <strain evidence="2 3">Tc-4-1</strain>
    </source>
</reference>
<reference evidence="3" key="2">
    <citation type="submission" date="2011-06" db="EMBL/GenBank/DDBJ databases">
        <title>The complete genome sequence of Alicyclobacillus acidocaldarius sp. Tc-4-1.</title>
        <authorList>
            <person name="Chen Y."/>
            <person name="He Y."/>
            <person name="Dong Z."/>
            <person name="Hu S."/>
        </authorList>
    </citation>
    <scope>NUCLEOTIDE SEQUENCE [LARGE SCALE GENOMIC DNA]</scope>
    <source>
        <strain evidence="3">Tc-4-1</strain>
    </source>
</reference>
<dbReference type="HOGENOM" id="CLU_078148_0_0_9"/>
<feature type="region of interest" description="Disordered" evidence="1">
    <location>
        <begin position="1"/>
        <end position="58"/>
    </location>
</feature>
<dbReference type="RefSeq" id="WP_014463994.1">
    <property type="nucleotide sequence ID" value="NC_017167.1"/>
</dbReference>
<gene>
    <name evidence="2" type="ordered locus">TC41_1161</name>
</gene>
<proteinExistence type="predicted"/>
<protein>
    <submittedName>
        <fullName evidence="2">Uncharacterized protein</fullName>
    </submittedName>
</protein>
<dbReference type="Proteomes" id="UP000000292">
    <property type="component" value="Chromosome"/>
</dbReference>
<dbReference type="EMBL" id="CP002902">
    <property type="protein sequence ID" value="AEJ43106.1"/>
    <property type="molecule type" value="Genomic_DNA"/>
</dbReference>
<dbReference type="eggNOG" id="ENOG5033F0J">
    <property type="taxonomic scope" value="Bacteria"/>
</dbReference>
<dbReference type="Pfam" id="PF16142">
    <property type="entry name" value="DUF4850"/>
    <property type="match status" value="1"/>
</dbReference>
<dbReference type="PATRIC" id="fig|1048834.4.peg.1101"/>
<feature type="compositionally biased region" description="Polar residues" evidence="1">
    <location>
        <begin position="1"/>
        <end position="14"/>
    </location>
</feature>
<evidence type="ECO:0000256" key="1">
    <source>
        <dbReference type="SAM" id="MobiDB-lite"/>
    </source>
</evidence>
<dbReference type="KEGG" id="aad:TC41_1161"/>
<name>F8IGU1_ALIAT</name>
<dbReference type="InterPro" id="IPR032322">
    <property type="entry name" value="DUF4850"/>
</dbReference>
<sequence length="271" mass="28588">MERGASTSNVTSAKPTAHRDATSKPKASGDNAKVATSAVGSGHAADNATQTSTSPSSNALLNNTNSVLFVGRDGSSVRIPVVAIQNAQYGIPPTKPLLPYPPGGFPTVYLTIPSDQVPDLCVYFLNDGTNDGGVFFLGPKGWQVTRAGEGVDASVFVQLENFDATNSGTLTYSIDTAAGLVDDDIMAYFPNWQQILTPEDESFGPVTSPTFAGRALLNSHTLAYELADGTNGIAIFAHSPNTNWFFLREELRGLPHALETTILNEALASHA</sequence>
<evidence type="ECO:0000313" key="2">
    <source>
        <dbReference type="EMBL" id="AEJ43106.1"/>
    </source>
</evidence>
<accession>F8IGU1</accession>
<feature type="compositionally biased region" description="Polar residues" evidence="1">
    <location>
        <begin position="47"/>
        <end position="58"/>
    </location>
</feature>
<organism evidence="2 3">
    <name type="scientific">Alicyclobacillus acidocaldarius (strain Tc-4-1)</name>
    <name type="common">Bacillus acidocaldarius</name>
    <dbReference type="NCBI Taxonomy" id="1048834"/>
    <lineage>
        <taxon>Bacteria</taxon>
        <taxon>Bacillati</taxon>
        <taxon>Bacillota</taxon>
        <taxon>Bacilli</taxon>
        <taxon>Bacillales</taxon>
        <taxon>Alicyclobacillaceae</taxon>
        <taxon>Alicyclobacillus</taxon>
    </lineage>
</organism>
<evidence type="ECO:0000313" key="3">
    <source>
        <dbReference type="Proteomes" id="UP000000292"/>
    </source>
</evidence>
<dbReference type="AlphaFoldDB" id="F8IGU1"/>